<sequence>MSMLNAAAPYRRGDRQLARAPVVLPLVDVVVDERGYLTVSLDREPYSADGVLIRDDLQRVLDDIASDLGTAVRVEVREADGSTFTDIVTPRTQSVPDAALGARPALASAFGICAEGFTAGEPVEVCLVVARQIADEDGTTHLRLPPALLDAHPQVVLLGRASGVVALALSESAQ</sequence>
<keyword evidence="2" id="KW-1185">Reference proteome</keyword>
<comment type="caution">
    <text evidence="1">The sequence shown here is derived from an EMBL/GenBank/DDBJ whole genome shotgun (WGS) entry which is preliminary data.</text>
</comment>
<dbReference type="EMBL" id="BAABFX010000022">
    <property type="protein sequence ID" value="GAA4393256.1"/>
    <property type="molecule type" value="Genomic_DNA"/>
</dbReference>
<proteinExistence type="predicted"/>
<protein>
    <submittedName>
        <fullName evidence="1">Uncharacterized protein</fullName>
    </submittedName>
</protein>
<gene>
    <name evidence="1" type="ORF">GCM10023153_13040</name>
</gene>
<evidence type="ECO:0000313" key="1">
    <source>
        <dbReference type="EMBL" id="GAA4393256.1"/>
    </source>
</evidence>
<dbReference type="Proteomes" id="UP001500390">
    <property type="component" value="Unassembled WGS sequence"/>
</dbReference>
<evidence type="ECO:0000313" key="2">
    <source>
        <dbReference type="Proteomes" id="UP001500390"/>
    </source>
</evidence>
<accession>A0ABP8JMT1</accession>
<organism evidence="1 2">
    <name type="scientific">Ornithinibacter aureus</name>
    <dbReference type="NCBI Taxonomy" id="622664"/>
    <lineage>
        <taxon>Bacteria</taxon>
        <taxon>Bacillati</taxon>
        <taxon>Actinomycetota</taxon>
        <taxon>Actinomycetes</taxon>
        <taxon>Micrococcales</taxon>
        <taxon>Intrasporangiaceae</taxon>
        <taxon>Ornithinibacter</taxon>
    </lineage>
</organism>
<reference evidence="2" key="1">
    <citation type="journal article" date="2019" name="Int. J. Syst. Evol. Microbiol.">
        <title>The Global Catalogue of Microorganisms (GCM) 10K type strain sequencing project: providing services to taxonomists for standard genome sequencing and annotation.</title>
        <authorList>
            <consortium name="The Broad Institute Genomics Platform"/>
            <consortium name="The Broad Institute Genome Sequencing Center for Infectious Disease"/>
            <person name="Wu L."/>
            <person name="Ma J."/>
        </authorList>
    </citation>
    <scope>NUCLEOTIDE SEQUENCE [LARGE SCALE GENOMIC DNA]</scope>
    <source>
        <strain evidence="2">JCM 17738</strain>
    </source>
</reference>
<dbReference type="RefSeq" id="WP_159902689.1">
    <property type="nucleotide sequence ID" value="NZ_BAABFX010000022.1"/>
</dbReference>
<name>A0ABP8JMT1_9MICO</name>